<gene>
    <name evidence="1" type="ORF">BC938DRAFT_476729</name>
</gene>
<protein>
    <submittedName>
        <fullName evidence="1">Uncharacterized protein</fullName>
    </submittedName>
</protein>
<name>A0A433QZ15_9FUNG</name>
<dbReference type="Proteomes" id="UP000274822">
    <property type="component" value="Unassembled WGS sequence"/>
</dbReference>
<organism evidence="1 2">
    <name type="scientific">Jimgerdemannia flammicorona</name>
    <dbReference type="NCBI Taxonomy" id="994334"/>
    <lineage>
        <taxon>Eukaryota</taxon>
        <taxon>Fungi</taxon>
        <taxon>Fungi incertae sedis</taxon>
        <taxon>Mucoromycota</taxon>
        <taxon>Mucoromycotina</taxon>
        <taxon>Endogonomycetes</taxon>
        <taxon>Endogonales</taxon>
        <taxon>Endogonaceae</taxon>
        <taxon>Jimgerdemannia</taxon>
    </lineage>
</organism>
<keyword evidence="2" id="KW-1185">Reference proteome</keyword>
<accession>A0A433QZ15</accession>
<proteinExistence type="predicted"/>
<evidence type="ECO:0000313" key="1">
    <source>
        <dbReference type="EMBL" id="RUS35027.1"/>
    </source>
</evidence>
<dbReference type="EMBL" id="RBNJ01000248">
    <property type="protein sequence ID" value="RUS35027.1"/>
    <property type="molecule type" value="Genomic_DNA"/>
</dbReference>
<sequence>FFSFLSFYKVDSEGWPHSGGPRTTEYYSKAHEMMNLRDVDPRYISNFGHMLRAASLEDVIQDQCSLPFGWGPPEIAEASRKNAESFFGAMKPHMLMAMGITEEEYDKLVDDAADEFSSHKTYIYIDFAYGRKPLAGVGKRYQGGETGNGGHMLEVPIL</sequence>
<reference evidence="1 2" key="1">
    <citation type="journal article" date="2018" name="New Phytol.">
        <title>Phylogenomics of Endogonaceae and evolution of mycorrhizas within Mucoromycota.</title>
        <authorList>
            <person name="Chang Y."/>
            <person name="Desiro A."/>
            <person name="Na H."/>
            <person name="Sandor L."/>
            <person name="Lipzen A."/>
            <person name="Clum A."/>
            <person name="Barry K."/>
            <person name="Grigoriev I.V."/>
            <person name="Martin F.M."/>
            <person name="Stajich J.E."/>
            <person name="Smith M.E."/>
            <person name="Bonito G."/>
            <person name="Spatafora J.W."/>
        </authorList>
    </citation>
    <scope>NUCLEOTIDE SEQUENCE [LARGE SCALE GENOMIC DNA]</scope>
    <source>
        <strain evidence="1 2">AD002</strain>
    </source>
</reference>
<dbReference type="AlphaFoldDB" id="A0A433QZ15"/>
<feature type="non-terminal residue" evidence="1">
    <location>
        <position position="1"/>
    </location>
</feature>
<evidence type="ECO:0000313" key="2">
    <source>
        <dbReference type="Proteomes" id="UP000274822"/>
    </source>
</evidence>
<comment type="caution">
    <text evidence="1">The sequence shown here is derived from an EMBL/GenBank/DDBJ whole genome shotgun (WGS) entry which is preliminary data.</text>
</comment>